<proteinExistence type="predicted"/>
<organism evidence="3 4">
    <name type="scientific">Liparis tanakae</name>
    <name type="common">Tanaka's snailfish</name>
    <dbReference type="NCBI Taxonomy" id="230148"/>
    <lineage>
        <taxon>Eukaryota</taxon>
        <taxon>Metazoa</taxon>
        <taxon>Chordata</taxon>
        <taxon>Craniata</taxon>
        <taxon>Vertebrata</taxon>
        <taxon>Euteleostomi</taxon>
        <taxon>Actinopterygii</taxon>
        <taxon>Neopterygii</taxon>
        <taxon>Teleostei</taxon>
        <taxon>Neoteleostei</taxon>
        <taxon>Acanthomorphata</taxon>
        <taxon>Eupercaria</taxon>
        <taxon>Perciformes</taxon>
        <taxon>Cottioidei</taxon>
        <taxon>Cottales</taxon>
        <taxon>Liparidae</taxon>
        <taxon>Liparis</taxon>
    </lineage>
</organism>
<gene>
    <name evidence="3" type="ORF">EYF80_009063</name>
</gene>
<name>A0A4Z2ITS7_9TELE</name>
<keyword evidence="1" id="KW-0175">Coiled coil</keyword>
<evidence type="ECO:0000256" key="2">
    <source>
        <dbReference type="SAM" id="MobiDB-lite"/>
    </source>
</evidence>
<feature type="compositionally biased region" description="Basic residues" evidence="2">
    <location>
        <begin position="196"/>
        <end position="205"/>
    </location>
</feature>
<feature type="compositionally biased region" description="Basic and acidic residues" evidence="2">
    <location>
        <begin position="206"/>
        <end position="216"/>
    </location>
</feature>
<dbReference type="Proteomes" id="UP000314294">
    <property type="component" value="Unassembled WGS sequence"/>
</dbReference>
<sequence length="283" mass="30883">MILIESVGCKRGPAEQQGNTLLLDIKLSASSQELRLQVRGGSEARSSPAFYPWPCLLGPASWALPPGPCLLGPTSWALPSWALPPGPSLLGSASWALPPRPSLLGSASWALPAGPRLLGSASWALQYSRKPSHFLKPAHRHPPDALSAFSRPSHHTSTLSHSPLPCPAVDPFPPIPVAKPSPHTCSISSHYPHQPGSHRVRRHRAARTERRSRGETSEQSELTQLLDARVEISQLEQQKRSKNINVEKDRNKKLNELTLNGNGSVQSELRWKTCGVKRPLFGM</sequence>
<keyword evidence="4" id="KW-1185">Reference proteome</keyword>
<accession>A0A4Z2ITS7</accession>
<dbReference type="AlphaFoldDB" id="A0A4Z2ITS7"/>
<evidence type="ECO:0000313" key="4">
    <source>
        <dbReference type="Proteomes" id="UP000314294"/>
    </source>
</evidence>
<feature type="coiled-coil region" evidence="1">
    <location>
        <begin position="225"/>
        <end position="252"/>
    </location>
</feature>
<protein>
    <submittedName>
        <fullName evidence="3">Uncharacterized protein</fullName>
    </submittedName>
</protein>
<dbReference type="EMBL" id="SRLO01000052">
    <property type="protein sequence ID" value="TNN80712.1"/>
    <property type="molecule type" value="Genomic_DNA"/>
</dbReference>
<reference evidence="3 4" key="1">
    <citation type="submission" date="2019-03" db="EMBL/GenBank/DDBJ databases">
        <title>First draft genome of Liparis tanakae, snailfish: a comprehensive survey of snailfish specific genes.</title>
        <authorList>
            <person name="Kim W."/>
            <person name="Song I."/>
            <person name="Jeong J.-H."/>
            <person name="Kim D."/>
            <person name="Kim S."/>
            <person name="Ryu S."/>
            <person name="Song J.Y."/>
            <person name="Lee S.K."/>
        </authorList>
    </citation>
    <scope>NUCLEOTIDE SEQUENCE [LARGE SCALE GENOMIC DNA]</scope>
    <source>
        <tissue evidence="3">Muscle</tissue>
    </source>
</reference>
<feature type="region of interest" description="Disordered" evidence="2">
    <location>
        <begin position="134"/>
        <end position="162"/>
    </location>
</feature>
<comment type="caution">
    <text evidence="3">The sequence shown here is derived from an EMBL/GenBank/DDBJ whole genome shotgun (WGS) entry which is preliminary data.</text>
</comment>
<evidence type="ECO:0000256" key="1">
    <source>
        <dbReference type="SAM" id="Coils"/>
    </source>
</evidence>
<evidence type="ECO:0000313" key="3">
    <source>
        <dbReference type="EMBL" id="TNN80712.1"/>
    </source>
</evidence>
<feature type="region of interest" description="Disordered" evidence="2">
    <location>
        <begin position="181"/>
        <end position="221"/>
    </location>
</feature>